<organism evidence="2 3">
    <name type="scientific">Portunus trituberculatus</name>
    <name type="common">Swimming crab</name>
    <name type="synonym">Neptunus trituberculatus</name>
    <dbReference type="NCBI Taxonomy" id="210409"/>
    <lineage>
        <taxon>Eukaryota</taxon>
        <taxon>Metazoa</taxon>
        <taxon>Ecdysozoa</taxon>
        <taxon>Arthropoda</taxon>
        <taxon>Crustacea</taxon>
        <taxon>Multicrustacea</taxon>
        <taxon>Malacostraca</taxon>
        <taxon>Eumalacostraca</taxon>
        <taxon>Eucarida</taxon>
        <taxon>Decapoda</taxon>
        <taxon>Pleocyemata</taxon>
        <taxon>Brachyura</taxon>
        <taxon>Eubrachyura</taxon>
        <taxon>Portunoidea</taxon>
        <taxon>Portunidae</taxon>
        <taxon>Portuninae</taxon>
        <taxon>Portunus</taxon>
    </lineage>
</organism>
<feature type="compositionally biased region" description="Polar residues" evidence="1">
    <location>
        <begin position="47"/>
        <end position="60"/>
    </location>
</feature>
<feature type="compositionally biased region" description="Low complexity" evidence="1">
    <location>
        <begin position="25"/>
        <end position="40"/>
    </location>
</feature>
<protein>
    <submittedName>
        <fullName evidence="2">Uncharacterized protein</fullName>
    </submittedName>
</protein>
<feature type="region of interest" description="Disordered" evidence="1">
    <location>
        <begin position="1"/>
        <end position="66"/>
    </location>
</feature>
<dbReference type="AlphaFoldDB" id="A0A5B7IFF2"/>
<dbReference type="EMBL" id="VSRR010054421">
    <property type="protein sequence ID" value="MPC80569.1"/>
    <property type="molecule type" value="Genomic_DNA"/>
</dbReference>
<name>A0A5B7IFF2_PORTR</name>
<reference evidence="2 3" key="1">
    <citation type="submission" date="2019-05" db="EMBL/GenBank/DDBJ databases">
        <title>Another draft genome of Portunus trituberculatus and its Hox gene families provides insights of decapod evolution.</title>
        <authorList>
            <person name="Jeong J.-H."/>
            <person name="Song I."/>
            <person name="Kim S."/>
            <person name="Choi T."/>
            <person name="Kim D."/>
            <person name="Ryu S."/>
            <person name="Kim W."/>
        </authorList>
    </citation>
    <scope>NUCLEOTIDE SEQUENCE [LARGE SCALE GENOMIC DNA]</scope>
    <source>
        <tissue evidence="2">Muscle</tissue>
    </source>
</reference>
<accession>A0A5B7IFF2</accession>
<proteinExistence type="predicted"/>
<keyword evidence="3" id="KW-1185">Reference proteome</keyword>
<gene>
    <name evidence="2" type="ORF">E2C01_075151</name>
</gene>
<dbReference type="Proteomes" id="UP000324222">
    <property type="component" value="Unassembled WGS sequence"/>
</dbReference>
<comment type="caution">
    <text evidence="2">The sequence shown here is derived from an EMBL/GenBank/DDBJ whole genome shotgun (WGS) entry which is preliminary data.</text>
</comment>
<evidence type="ECO:0000313" key="2">
    <source>
        <dbReference type="EMBL" id="MPC80569.1"/>
    </source>
</evidence>
<evidence type="ECO:0000256" key="1">
    <source>
        <dbReference type="SAM" id="MobiDB-lite"/>
    </source>
</evidence>
<evidence type="ECO:0000313" key="3">
    <source>
        <dbReference type="Proteomes" id="UP000324222"/>
    </source>
</evidence>
<sequence length="66" mass="7276">MRKEQAPHQVHGVLHSTEIGDLECTRNTTGNTSDTTNAETSTRDTDLANTTEDANFNQLPSMARFP</sequence>